<feature type="region of interest" description="Interaction with major capsid protein" evidence="9">
    <location>
        <begin position="533"/>
        <end position="553"/>
    </location>
</feature>
<feature type="active site" description="Charge relay system" evidence="9">
    <location>
        <position position="133"/>
    </location>
</feature>
<organism evidence="11">
    <name type="scientific">Human herpesvirus 8</name>
    <name type="common">HHV-8</name>
    <name type="synonym">Kaposi's sarcoma-associated herpesvirus</name>
    <dbReference type="NCBI Taxonomy" id="37296"/>
    <lineage>
        <taxon>Viruses</taxon>
        <taxon>Duplodnaviria</taxon>
        <taxon>Heunggongvirae</taxon>
        <taxon>Peploviricota</taxon>
        <taxon>Herviviricetes</taxon>
        <taxon>Herpesvirales</taxon>
        <taxon>Orthoherpesviridae</taxon>
        <taxon>Gammaherpesvirinae</taxon>
        <taxon>Rhadinovirus</taxon>
        <taxon>Rhadinovirus humangamma8</taxon>
    </lineage>
</organism>
<dbReference type="GO" id="GO:0006508">
    <property type="term" value="P:proteolysis"/>
    <property type="evidence" value="ECO:0007669"/>
    <property type="project" value="UniProtKB-KW"/>
</dbReference>
<proteinExistence type="inferred from homology"/>
<keyword evidence="1 9" id="KW-0597">Phosphoprotein</keyword>
<feature type="region of interest" description="Disordered" evidence="10">
    <location>
        <begin position="356"/>
        <end position="375"/>
    </location>
</feature>
<dbReference type="GO" id="GO:0030430">
    <property type="term" value="C:host cell cytoplasm"/>
    <property type="evidence" value="ECO:0007669"/>
    <property type="project" value="UniProtKB-SubCell"/>
</dbReference>
<comment type="subcellular location">
    <molecule>Capsid scaffolding protein</molecule>
    <subcellularLocation>
        <location evidence="9">Host cytoplasm</location>
    </subcellularLocation>
</comment>
<comment type="subcellular location">
    <molecule>Assemblin</molecule>
    <subcellularLocation>
        <location evidence="9">Host nucleus</location>
    </subcellularLocation>
</comment>
<comment type="subcellular location">
    <molecule>Assembly protein</molecule>
    <subcellularLocation>
        <location evidence="9">Host nucleus</location>
    </subcellularLocation>
</comment>
<organismHost>
    <name type="scientific">Homo sapiens</name>
    <name type="common">Human</name>
    <dbReference type="NCBI Taxonomy" id="9606"/>
</organismHost>
<accession>A0A7D3QFQ5</accession>
<keyword evidence="7 9" id="KW-0118">Viral capsid assembly</keyword>
<evidence type="ECO:0000256" key="4">
    <source>
        <dbReference type="ARBA" id="ARBA00022670"/>
    </source>
</evidence>
<comment type="function">
    <text evidence="9">Assembly protein: Plays a major role in capsid assembly. Acts as a scaffold protein by binding major capsid protein. Multimerizes in the nucleus such as major capsid protein forms the icosahedral T=16 capsid. Cleaved by assemblin after capsid completion. The cleavages products are evicted from the capsid before or during DNA packaging.</text>
</comment>
<dbReference type="EC" id="3.4.21.97" evidence="9"/>
<gene>
    <name evidence="11" type="primary">ORF17</name>
</gene>
<feature type="chain" id="PRO_5028549945" description="Assemblin" evidence="9">
    <location>
        <begin position="1"/>
        <end position="249"/>
    </location>
</feature>
<evidence type="ECO:0000256" key="9">
    <source>
        <dbReference type="HAMAP-Rule" id="MF_04008"/>
    </source>
</evidence>
<dbReference type="GO" id="GO:0004252">
    <property type="term" value="F:serine-type endopeptidase activity"/>
    <property type="evidence" value="ECO:0007669"/>
    <property type="project" value="UniProtKB-UniRule"/>
</dbReference>
<dbReference type="HAMAP" id="MF_04008">
    <property type="entry name" value="HSV_SCAF"/>
    <property type="match status" value="1"/>
</dbReference>
<evidence type="ECO:0000256" key="6">
    <source>
        <dbReference type="ARBA" id="ARBA00022825"/>
    </source>
</evidence>
<feature type="active site" description="Charge relay system" evidence="9">
    <location>
        <position position="153"/>
    </location>
</feature>
<dbReference type="GO" id="GO:0042802">
    <property type="term" value="F:identical protein binding"/>
    <property type="evidence" value="ECO:0007669"/>
    <property type="project" value="UniProtKB-UniRule"/>
</dbReference>
<evidence type="ECO:0000256" key="5">
    <source>
        <dbReference type="ARBA" id="ARBA00022801"/>
    </source>
</evidence>
<keyword evidence="3 9" id="KW-1188">Viral release from host cell</keyword>
<comment type="caution">
    <text evidence="9">Lacks conserved residue(s) required for the propagation of feature annotation.</text>
</comment>
<feature type="site" description="Cleavage; by assemblin; Release site" evidence="9">
    <location>
        <begin position="249"/>
        <end position="250"/>
    </location>
</feature>
<keyword evidence="4 9" id="KW-0645">Protease</keyword>
<keyword evidence="5 9" id="KW-0378">Hydrolase</keyword>
<comment type="catalytic activity">
    <reaction evidence="9">
        <text>Cleaves -Ala-|-Ser- and -Ala-|-Ala- bonds in the scaffold protein.</text>
        <dbReference type="EC" id="3.4.21.97"/>
    </reaction>
</comment>
<dbReference type="EMBL" id="MK876734">
    <property type="protein sequence ID" value="QKE51430.1"/>
    <property type="molecule type" value="Genomic_DNA"/>
</dbReference>
<evidence type="ECO:0000256" key="2">
    <source>
        <dbReference type="ARBA" id="ARBA00022562"/>
    </source>
</evidence>
<feature type="chain" id="PRO_5028549946" description="Capsid scaffolding protein" evidence="9">
    <location>
        <begin position="1"/>
        <end position="553"/>
    </location>
</feature>
<comment type="subunit">
    <molecule>Capsid scaffolding protein</molecule>
    <text evidence="9">Homomultimer. Interacts with major capsid protein.</text>
</comment>
<evidence type="ECO:0000256" key="7">
    <source>
        <dbReference type="ARBA" id="ARBA00022950"/>
    </source>
</evidence>
<dbReference type="GO" id="GO:0019076">
    <property type="term" value="P:viral release from host cell"/>
    <property type="evidence" value="ECO:0007669"/>
    <property type="project" value="UniProtKB-UniRule"/>
</dbReference>
<feature type="region of interest" description="Disordered" evidence="10">
    <location>
        <begin position="485"/>
        <end position="543"/>
    </location>
</feature>
<protein>
    <recommendedName>
        <fullName evidence="9">Capsid scaffolding protein</fullName>
    </recommendedName>
    <alternativeName>
        <fullName evidence="9">Protease precursor</fullName>
        <shortName evidence="9">pPR</shortName>
    </alternativeName>
    <component>
        <recommendedName>
            <fullName evidence="9">Assemblin</fullName>
            <ecNumber evidence="9">3.4.21.97</ecNumber>
        </recommendedName>
        <alternativeName>
            <fullName evidence="9">Protease</fullName>
            <shortName evidence="9">Pr</shortName>
        </alternativeName>
    </component>
    <component>
        <recommendedName>
            <fullName evidence="9">Assembly protein</fullName>
            <shortName evidence="9">AP</shortName>
        </recommendedName>
        <alternativeName>
            <fullName evidence="9">Capsid assembly protein</fullName>
        </alternativeName>
    </component>
</protein>
<dbReference type="GO" id="GO:0039708">
    <property type="term" value="P:nuclear capsid assembly"/>
    <property type="evidence" value="ECO:0007669"/>
    <property type="project" value="UniProtKB-ARBA"/>
</dbReference>
<name>A0A7D3QFQ5_HHV8</name>
<evidence type="ECO:0000256" key="3">
    <source>
        <dbReference type="ARBA" id="ARBA00022612"/>
    </source>
</evidence>
<comment type="similarity">
    <text evidence="9">Belongs to the herpesviridae capsid scaffolding protein family.</text>
</comment>
<keyword evidence="2 9" id="KW-1048">Host nucleus</keyword>
<evidence type="ECO:0000313" key="11">
    <source>
        <dbReference type="EMBL" id="QKE51430.1"/>
    </source>
</evidence>
<feature type="active site" description="Charge relay system" evidence="9">
    <location>
        <position position="65"/>
    </location>
</feature>
<comment type="subunit">
    <molecule>Assembly protein</molecule>
    <text evidence="9">Homomultimer. Interacts with major capsid protein.</text>
</comment>
<evidence type="ECO:0000256" key="10">
    <source>
        <dbReference type="SAM" id="MobiDB-lite"/>
    </source>
</evidence>
<comment type="subunit">
    <molecule>Assemblin</molecule>
    <text evidence="9">Exists in a monomer-dimer equilibrium with the dimer being the active species.</text>
</comment>
<sequence>MSLLSPGLSGSVSHTYFPSMAQGLYVGGFVDVVSCPKLEQELYLDPDQVTDYLPVTEPLPITIEHLPETEVGWTLGLFQVSHGIFCTGAITSPAFLELASRLADTSHVARAPVKNLPKEPLLEILHTWLPGLSLSSIHPRELSQTPSGPVFQHVSLCALGRRRGTVAVYGHDAEWVVSRFSSVSQSERAHILQHVSSCRLEDLSTPNFVSPLETLMAKAIDASFIRDRLDLLKTDRGVASILSPAYLKASQFPVGIQAVTPPRPAMNSSGQEDIISIPKSAFLSMLQSSIDGMKTTAAKMSHTLSGPGLMGCGGQMFPTDHHLPSYVSNPAPPYGYAYKNPYDPWYYSPQLPGYRTGKRKRGAEDDEGHLFPGEEPAYHKDILSMSKNIAEIQSELKEMKLNGWHAGPPPSSSAAAAAVDPHYRPHANSAAPCQFPTMKEHGGTYVHPPIYVQAPHGQFQQAAPILFAQPHVSHPPVSTGLAVVGAPPAEPTPASSTQSIQQQAPETTHTPCAAVEKDAPTPNPTSNRVEASSRSSPKSKIRKMFCEELLNKQ</sequence>
<dbReference type="PRINTS" id="PR00236">
    <property type="entry name" value="HSVCAPSIDP40"/>
</dbReference>
<reference evidence="11" key="1">
    <citation type="submission" date="2019-04" db="EMBL/GenBank/DDBJ databases">
        <title>Spread of a new Kaposi's sarcoma-associated herpesvirus variant driving severe pathologies in men who have sex with men.</title>
        <authorList>
            <person name="Jary A."/>
            <person name="Leducq V."/>
            <person name="Desire N."/>
            <person name="Palich R."/>
            <person name="Joly V."/>
            <person name="Canestri A."/>
            <person name="Gothland A."/>
            <person name="Lambert-Niclot S."/>
            <person name="Surgers L."/>
            <person name="Amiel C."/>
            <person name="Descamps D."/>
            <person name="Spano J.-P."/>
            <person name="Katlama C."/>
            <person name="Calvez V."/>
            <person name="Marcelin A.-G."/>
        </authorList>
    </citation>
    <scope>NUCLEOTIDE SEQUENCE</scope>
    <source>
        <strain evidence="11">P072_MCD</strain>
    </source>
</reference>
<keyword evidence="8 9" id="KW-1035">Host cytoplasm</keyword>
<feature type="chain" id="PRO_5028549944" description="Assembly protein" evidence="9">
    <location>
        <begin position="250"/>
        <end position="553"/>
    </location>
</feature>
<dbReference type="Gene3D" id="3.20.16.10">
    <property type="entry name" value="Herpesvirus/Caudovirus protease domain"/>
    <property type="match status" value="1"/>
</dbReference>
<comment type="domain">
    <text evidence="9">Region of interaction between pPR and pAP is called Amino conserved domain (ACD). The region of interaction with major capsid protein is called carboxyl conserved domain (CCD).</text>
</comment>
<evidence type="ECO:0000256" key="8">
    <source>
        <dbReference type="ARBA" id="ARBA00023200"/>
    </source>
</evidence>
<comment type="PTM">
    <text evidence="9">Capsid scaffolding protein: Capsid scaffolding protein is cleaved by assemblin after formation of the spherical procapsid. As a result, the capsid obtains its mature, icosahedral shape. Cleavages occur at two or more sites: release (R-site) and maturation (M-site).</text>
</comment>
<dbReference type="SUPFAM" id="SSF50789">
    <property type="entry name" value="Herpes virus serine proteinase, assemblin"/>
    <property type="match status" value="1"/>
</dbReference>
<dbReference type="InterPro" id="IPR001847">
    <property type="entry name" value="Peptidase_S21"/>
</dbReference>
<evidence type="ECO:0000256" key="1">
    <source>
        <dbReference type="ARBA" id="ARBA00022553"/>
    </source>
</evidence>
<dbReference type="Pfam" id="PF00716">
    <property type="entry name" value="Peptidase_S21"/>
    <property type="match status" value="1"/>
</dbReference>
<comment type="function">
    <text evidence="9">Assemblin: Protease that plays an essential role in virion assembly within the nucleus. Catalyzes the cleavage of the assembly protein after formation of the spherical procapsid. By that cleavage, the capsid matures and gains its icosahedral shape. The cleavage sites seem to include -Ala-Ser-, -Ala-Ala-, as well as Ala-Thr bonds. Assemblin and cleavages products are evicted from the capsid before or during DNA packaging.</text>
</comment>
<feature type="compositionally biased region" description="Polar residues" evidence="10">
    <location>
        <begin position="498"/>
        <end position="510"/>
    </location>
</feature>
<keyword evidence="6 9" id="KW-0720">Serine protease</keyword>
<dbReference type="InterPro" id="IPR035443">
    <property type="entry name" value="Herpes_virus_sf"/>
</dbReference>
<dbReference type="GO" id="GO:0042025">
    <property type="term" value="C:host cell nucleus"/>
    <property type="evidence" value="ECO:0007669"/>
    <property type="project" value="UniProtKB-SubCell"/>
</dbReference>
<comment type="function">
    <text evidence="9">Capsid scaffolding protein: Acts as a scaffold protein by binding major capsid protein in the cytoplasm, inducing the nuclear localization of both proteins. Multimerizes in the nucleus such as major capsid protein forms the icosahedral T=16 capsid. Autocatalytic cleavage releases the assembly protein, and subsequently abolishes interaction with major capsid protein. Cleavages products are evicted from the capsid before or during DNA packaging.</text>
</comment>